<dbReference type="Proteomes" id="UP001157502">
    <property type="component" value="Chromosome 14"/>
</dbReference>
<name>A0ACC2GED9_DALPE</name>
<gene>
    <name evidence="1" type="ORF">DPEC_G00176280</name>
</gene>
<evidence type="ECO:0000313" key="2">
    <source>
        <dbReference type="Proteomes" id="UP001157502"/>
    </source>
</evidence>
<reference evidence="1" key="1">
    <citation type="submission" date="2021-05" db="EMBL/GenBank/DDBJ databases">
        <authorList>
            <person name="Pan Q."/>
            <person name="Jouanno E."/>
            <person name="Zahm M."/>
            <person name="Klopp C."/>
            <person name="Cabau C."/>
            <person name="Louis A."/>
            <person name="Berthelot C."/>
            <person name="Parey E."/>
            <person name="Roest Crollius H."/>
            <person name="Montfort J."/>
            <person name="Robinson-Rechavi M."/>
            <person name="Bouchez O."/>
            <person name="Lampietro C."/>
            <person name="Lopez Roques C."/>
            <person name="Donnadieu C."/>
            <person name="Postlethwait J."/>
            <person name="Bobe J."/>
            <person name="Dillon D."/>
            <person name="Chandos A."/>
            <person name="von Hippel F."/>
            <person name="Guiguen Y."/>
        </authorList>
    </citation>
    <scope>NUCLEOTIDE SEQUENCE</scope>
    <source>
        <strain evidence="1">YG-Jan2019</strain>
    </source>
</reference>
<dbReference type="EMBL" id="CM055741">
    <property type="protein sequence ID" value="KAJ8002099.1"/>
    <property type="molecule type" value="Genomic_DNA"/>
</dbReference>
<protein>
    <submittedName>
        <fullName evidence="1">Uncharacterized protein</fullName>
    </submittedName>
</protein>
<proteinExistence type="predicted"/>
<keyword evidence="2" id="KW-1185">Reference proteome</keyword>
<sequence length="342" mass="37732">MVPTLPLLLLCQLALYTAVASKKDCGRPLLGDGMDGKALHMVYSPGDKVVLSCNNGYTPTGNPRTIVCSASGVWTPSKLKCLAKSCSFPQNPDHGEMVFEDITYQSTINFTCHDGYTIQGASTIECLANGEWSEPPPKCLPLHCGMPPIPAHGRIVYDGLYYGNTIVFGSGVTYECRPPFVLVGRERGTCSYNGEWTEPPKCKLVTCPPPTNITNGYMTSDVIWELGYKDTVRYGCNLHYVLDGPVEIECLKTGTWSNKPVCRAPCSIELTETHYIRNTHLTDKTPHNGIINVHCINKNAKCRYAVQSQCIDGEAHIPECLKETNDFVKTFNSTYQLEITIC</sequence>
<accession>A0ACC2GED9</accession>
<comment type="caution">
    <text evidence="1">The sequence shown here is derived from an EMBL/GenBank/DDBJ whole genome shotgun (WGS) entry which is preliminary data.</text>
</comment>
<evidence type="ECO:0000313" key="1">
    <source>
        <dbReference type="EMBL" id="KAJ8002099.1"/>
    </source>
</evidence>
<organism evidence="1 2">
    <name type="scientific">Dallia pectoralis</name>
    <name type="common">Alaska blackfish</name>
    <dbReference type="NCBI Taxonomy" id="75939"/>
    <lineage>
        <taxon>Eukaryota</taxon>
        <taxon>Metazoa</taxon>
        <taxon>Chordata</taxon>
        <taxon>Craniata</taxon>
        <taxon>Vertebrata</taxon>
        <taxon>Euteleostomi</taxon>
        <taxon>Actinopterygii</taxon>
        <taxon>Neopterygii</taxon>
        <taxon>Teleostei</taxon>
        <taxon>Protacanthopterygii</taxon>
        <taxon>Esociformes</taxon>
        <taxon>Umbridae</taxon>
        <taxon>Dallia</taxon>
    </lineage>
</organism>